<keyword evidence="3" id="KW-1185">Reference proteome</keyword>
<dbReference type="AlphaFoldDB" id="A0A8H6SQF6"/>
<evidence type="ECO:0008006" key="4">
    <source>
        <dbReference type="Google" id="ProtNLM"/>
    </source>
</evidence>
<dbReference type="Proteomes" id="UP000636479">
    <property type="component" value="Unassembled WGS sequence"/>
</dbReference>
<gene>
    <name evidence="2" type="ORF">MIND_00774700</name>
</gene>
<feature type="chain" id="PRO_5034626573" description="Cytochrome c domain-containing protein" evidence="1">
    <location>
        <begin position="22"/>
        <end position="96"/>
    </location>
</feature>
<dbReference type="GeneID" id="59346952"/>
<comment type="caution">
    <text evidence="2">The sequence shown here is derived from an EMBL/GenBank/DDBJ whole genome shotgun (WGS) entry which is preliminary data.</text>
</comment>
<organism evidence="2 3">
    <name type="scientific">Mycena indigotica</name>
    <dbReference type="NCBI Taxonomy" id="2126181"/>
    <lineage>
        <taxon>Eukaryota</taxon>
        <taxon>Fungi</taxon>
        <taxon>Dikarya</taxon>
        <taxon>Basidiomycota</taxon>
        <taxon>Agaricomycotina</taxon>
        <taxon>Agaricomycetes</taxon>
        <taxon>Agaricomycetidae</taxon>
        <taxon>Agaricales</taxon>
        <taxon>Marasmiineae</taxon>
        <taxon>Mycenaceae</taxon>
        <taxon>Mycena</taxon>
    </lineage>
</organism>
<dbReference type="EMBL" id="JACAZF010000006">
    <property type="protein sequence ID" value="KAF7302080.1"/>
    <property type="molecule type" value="Genomic_DNA"/>
</dbReference>
<keyword evidence="1" id="KW-0732">Signal</keyword>
<feature type="signal peptide" evidence="1">
    <location>
        <begin position="1"/>
        <end position="21"/>
    </location>
</feature>
<proteinExistence type="predicted"/>
<protein>
    <recommendedName>
        <fullName evidence="4">Cytochrome c domain-containing protein</fullName>
    </recommendedName>
</protein>
<name>A0A8H6SQF6_9AGAR</name>
<evidence type="ECO:0000256" key="1">
    <source>
        <dbReference type="SAM" id="SignalP"/>
    </source>
</evidence>
<reference evidence="2" key="1">
    <citation type="submission" date="2020-05" db="EMBL/GenBank/DDBJ databases">
        <title>Mycena genomes resolve the evolution of fungal bioluminescence.</title>
        <authorList>
            <person name="Tsai I.J."/>
        </authorList>
    </citation>
    <scope>NUCLEOTIDE SEQUENCE</scope>
    <source>
        <strain evidence="2">171206Taipei</strain>
    </source>
</reference>
<evidence type="ECO:0000313" key="2">
    <source>
        <dbReference type="EMBL" id="KAF7302080.1"/>
    </source>
</evidence>
<evidence type="ECO:0000313" key="3">
    <source>
        <dbReference type="Proteomes" id="UP000636479"/>
    </source>
</evidence>
<sequence>MRPQAPIVSLVAALALGFVSAAPAGITAAVVDAALVKKQCIICHAKEPSPDVVPNLPITNRMPEEPRPDVVPNLPITNRMLAEVEGRDDGIVGLAY</sequence>
<dbReference type="RefSeq" id="XP_037220080.1">
    <property type="nucleotide sequence ID" value="XM_037364436.1"/>
</dbReference>
<accession>A0A8H6SQF6</accession>